<name>A0A095D1Z2_CRYD2</name>
<reference evidence="3 4" key="1">
    <citation type="journal article" date="2011" name="MBio">
        <title>Genome variation in Cryptococcus gattii, an emerging pathogen of immunocompetent hosts.</title>
        <authorList>
            <person name="D'Souza C.A."/>
            <person name="Kronstad J.W."/>
            <person name="Taylor G."/>
            <person name="Warren R."/>
            <person name="Yuen M."/>
            <person name="Hu G."/>
            <person name="Jung W.H."/>
            <person name="Sham A."/>
            <person name="Kidd S.E."/>
            <person name="Tangen K."/>
            <person name="Lee N."/>
            <person name="Zeilmaker T."/>
            <person name="Sawkins J."/>
            <person name="McVicker G."/>
            <person name="Shah S."/>
            <person name="Gnerre S."/>
            <person name="Griggs A."/>
            <person name="Zeng Q."/>
            <person name="Bartlett K."/>
            <person name="Li W."/>
            <person name="Wang X."/>
            <person name="Heitman J."/>
            <person name="Stajich J.E."/>
            <person name="Fraser J.A."/>
            <person name="Meyer W."/>
            <person name="Carter D."/>
            <person name="Schein J."/>
            <person name="Krzywinski M."/>
            <person name="Kwon-Chung K.J."/>
            <person name="Varma A."/>
            <person name="Wang J."/>
            <person name="Brunham R."/>
            <person name="Fyfe M."/>
            <person name="Ouellette B.F."/>
            <person name="Siddiqui A."/>
            <person name="Marra M."/>
            <person name="Jones S."/>
            <person name="Holt R."/>
            <person name="Birren B.W."/>
            <person name="Galagan J.E."/>
            <person name="Cuomo C.A."/>
        </authorList>
    </citation>
    <scope>NUCLEOTIDE SEQUENCE [LARGE SCALE GENOMIC DNA]</scope>
    <source>
        <strain evidence="3 4">R265</strain>
    </source>
</reference>
<evidence type="ECO:0000256" key="1">
    <source>
        <dbReference type="ARBA" id="ARBA00022631"/>
    </source>
</evidence>
<protein>
    <recommendedName>
        <fullName evidence="2">Oxo-4-hydroxy-4-carboxy-5-ureidoimidazoline decarboxylase domain-containing protein</fullName>
    </recommendedName>
</protein>
<dbReference type="HOGENOM" id="CLU_092522_0_0_1"/>
<keyword evidence="4" id="KW-1185">Reference proteome</keyword>
<dbReference type="GeneID" id="88177652"/>
<organism evidence="3 4">
    <name type="scientific">Cryptococcus deuterogattii (strain R265)</name>
    <name type="common">Cryptococcus gattii VGII (strain R265)</name>
    <dbReference type="NCBI Taxonomy" id="294750"/>
    <lineage>
        <taxon>Eukaryota</taxon>
        <taxon>Fungi</taxon>
        <taxon>Dikarya</taxon>
        <taxon>Basidiomycota</taxon>
        <taxon>Agaricomycotina</taxon>
        <taxon>Tremellomycetes</taxon>
        <taxon>Tremellales</taxon>
        <taxon>Cryptococcaceae</taxon>
        <taxon>Cryptococcus</taxon>
        <taxon>Cryptococcus gattii species complex</taxon>
    </lineage>
</organism>
<dbReference type="Gene3D" id="1.10.3330.10">
    <property type="entry name" value="Oxo-4-hydroxy-4-carboxy-5-ureidoimidazoline decarboxylase"/>
    <property type="match status" value="1"/>
</dbReference>
<dbReference type="PANTHER" id="PTHR37987">
    <property type="entry name" value="CHROMOSOME 9, WHOLE GENOME SHOTGUN SEQUENCE"/>
    <property type="match status" value="1"/>
</dbReference>
<dbReference type="OMA" id="AIQAMCD"/>
<feature type="domain" description="Oxo-4-hydroxy-4-carboxy-5-ureidoimidazoline decarboxylase" evidence="2">
    <location>
        <begin position="17"/>
        <end position="144"/>
    </location>
</feature>
<accession>A0A095D1Z2</accession>
<keyword evidence="1" id="KW-0659">Purine metabolism</keyword>
<dbReference type="PANTHER" id="PTHR37987:SF1">
    <property type="entry name" value="OXO-4-HYDROXY-4-CARBOXY-5-UREIDOIMIDAZOLINE DECARBOXYLASE DOMAIN-CONTAINING PROTEIN"/>
    <property type="match status" value="1"/>
</dbReference>
<evidence type="ECO:0000313" key="3">
    <source>
        <dbReference type="EMBL" id="KGB75451.1"/>
    </source>
</evidence>
<dbReference type="InterPro" id="IPR036778">
    <property type="entry name" value="OHCU_decarboxylase_sf"/>
</dbReference>
<dbReference type="SUPFAM" id="SSF158694">
    <property type="entry name" value="UraD-Like"/>
    <property type="match status" value="1"/>
</dbReference>
<dbReference type="AlphaFoldDB" id="A0A095D1Z2"/>
<evidence type="ECO:0000259" key="2">
    <source>
        <dbReference type="Pfam" id="PF09349"/>
    </source>
</evidence>
<gene>
    <name evidence="3" type="ORF">CNBG_1289</name>
</gene>
<dbReference type="RefSeq" id="XP_062881398.1">
    <property type="nucleotide sequence ID" value="XM_063025443.1"/>
</dbReference>
<dbReference type="InterPro" id="IPR018020">
    <property type="entry name" value="OHCU_decarboxylase"/>
</dbReference>
<dbReference type="EMBL" id="CP025761">
    <property type="protein sequence ID" value="KGB75451.1"/>
    <property type="molecule type" value="Genomic_DNA"/>
</dbReference>
<dbReference type="Pfam" id="PF09349">
    <property type="entry name" value="OHCU_decarbox"/>
    <property type="match status" value="1"/>
</dbReference>
<proteinExistence type="predicted"/>
<reference evidence="3 4" key="2">
    <citation type="journal article" date="2018" name="Proc. Natl. Acad. Sci.">
        <title>RNAi is a critical determinant of centromere evolution in closely related fungi.</title>
        <authorList>
            <person name="Yadav V."/>
            <person name="Sun S."/>
            <person name="Billmyre R.B."/>
            <person name="Thimmappa B.C."/>
            <person name="Shea T."/>
            <person name="Lintner R."/>
            <person name="Bakkeren G."/>
            <person name="Cuomo C.A."/>
            <person name="Heitman J."/>
            <person name="Sanyal K."/>
        </authorList>
    </citation>
    <scope>NUCLEOTIDE SEQUENCE [LARGE SCALE GENOMIC DNA]</scope>
    <source>
        <strain evidence="3 4">R265</strain>
    </source>
</reference>
<evidence type="ECO:0000313" key="4">
    <source>
        <dbReference type="Proteomes" id="UP000029445"/>
    </source>
</evidence>
<dbReference type="OrthoDB" id="5398391at2759"/>
<sequence>MSDDIPSLAALQNIDSLTIVLSTLFEPSPPLHSLLAPSVLERLSSSSLPQSYNQLIDICANVAEGWSWEQKGEFLSGHPMIGEVKGLSKLSGKEQSGGGATPKEVLERLAHLNQLYCKVYPGLRYITFVNGRTRAQIIPEFESILGLPHSSVGIDEPKVPPLNSAEADQMVKTPEMVEWRKECDRGLQNVWLIGRARLSGLDLE</sequence>
<dbReference type="KEGG" id="cdeu:CNBG_1289"/>
<dbReference type="Proteomes" id="UP000029445">
    <property type="component" value="Chromosome 3"/>
</dbReference>
<dbReference type="VEuPathDB" id="FungiDB:CNBG_1289"/>
<dbReference type="GO" id="GO:0006144">
    <property type="term" value="P:purine nucleobase metabolic process"/>
    <property type="evidence" value="ECO:0007669"/>
    <property type="project" value="UniProtKB-KW"/>
</dbReference>